<feature type="coiled-coil region" evidence="1">
    <location>
        <begin position="51"/>
        <end position="130"/>
    </location>
</feature>
<gene>
    <name evidence="2" type="ORF">GJU41_20470</name>
</gene>
<accession>A0A6I2MIJ3</accession>
<evidence type="ECO:0000313" key="3">
    <source>
        <dbReference type="Proteomes" id="UP000441585"/>
    </source>
</evidence>
<comment type="caution">
    <text evidence="2">The sequence shown here is derived from an EMBL/GenBank/DDBJ whole genome shotgun (WGS) entry which is preliminary data.</text>
</comment>
<proteinExistence type="predicted"/>
<evidence type="ECO:0000256" key="1">
    <source>
        <dbReference type="SAM" id="Coils"/>
    </source>
</evidence>
<organism evidence="2 3">
    <name type="scientific">Metabacillus idriensis</name>
    <dbReference type="NCBI Taxonomy" id="324768"/>
    <lineage>
        <taxon>Bacteria</taxon>
        <taxon>Bacillati</taxon>
        <taxon>Bacillota</taxon>
        <taxon>Bacilli</taxon>
        <taxon>Bacillales</taxon>
        <taxon>Bacillaceae</taxon>
        <taxon>Metabacillus</taxon>
    </lineage>
</organism>
<dbReference type="Proteomes" id="UP000441585">
    <property type="component" value="Unassembled WGS sequence"/>
</dbReference>
<keyword evidence="1" id="KW-0175">Coiled coil</keyword>
<name>A0A6I2MIJ3_9BACI</name>
<keyword evidence="3" id="KW-1185">Reference proteome</keyword>
<dbReference type="RefSeq" id="WP_154319428.1">
    <property type="nucleotide sequence ID" value="NZ_CAJFZX010000009.1"/>
</dbReference>
<protein>
    <submittedName>
        <fullName evidence="2">Uncharacterized protein</fullName>
    </submittedName>
</protein>
<reference evidence="2 3" key="1">
    <citation type="submission" date="2019-11" db="EMBL/GenBank/DDBJ databases">
        <title>Bacillus idriensis genome.</title>
        <authorList>
            <person name="Konopka E.N."/>
            <person name="Newman J.D."/>
        </authorList>
    </citation>
    <scope>NUCLEOTIDE SEQUENCE [LARGE SCALE GENOMIC DNA]</scope>
    <source>
        <strain evidence="2 3">DSM 19097</strain>
    </source>
</reference>
<sequence>MSSPGTKTTHKMKKFAVKLFFPCIVIMLLFLSFSFGKNSATADLSGEILNYDKLKIVIAENQSELDDIQKKISDKQKEYDELMGIISEKEKFENQYMTAKEKLAEMNEHLAELTKKIEAKMKELASLEGEIADKKD</sequence>
<dbReference type="EMBL" id="WKKF01000011">
    <property type="protein sequence ID" value="MRX56341.1"/>
    <property type="molecule type" value="Genomic_DNA"/>
</dbReference>
<dbReference type="AlphaFoldDB" id="A0A6I2MIJ3"/>
<evidence type="ECO:0000313" key="2">
    <source>
        <dbReference type="EMBL" id="MRX56341.1"/>
    </source>
</evidence>